<evidence type="ECO:0000313" key="3">
    <source>
        <dbReference type="Proteomes" id="UP001232148"/>
    </source>
</evidence>
<comment type="caution">
    <text evidence="2">The sequence shown here is derived from an EMBL/GenBank/DDBJ whole genome shotgun (WGS) entry which is preliminary data.</text>
</comment>
<dbReference type="Gene3D" id="1.25.40.10">
    <property type="entry name" value="Tetratricopeptide repeat domain"/>
    <property type="match status" value="1"/>
</dbReference>
<dbReference type="InterPro" id="IPR011990">
    <property type="entry name" value="TPR-like_helical_dom_sf"/>
</dbReference>
<gene>
    <name evidence="2" type="ORF">LX32DRAFT_608111</name>
</gene>
<organism evidence="2 3">
    <name type="scientific">Colletotrichum zoysiae</name>
    <dbReference type="NCBI Taxonomy" id="1216348"/>
    <lineage>
        <taxon>Eukaryota</taxon>
        <taxon>Fungi</taxon>
        <taxon>Dikarya</taxon>
        <taxon>Ascomycota</taxon>
        <taxon>Pezizomycotina</taxon>
        <taxon>Sordariomycetes</taxon>
        <taxon>Hypocreomycetidae</taxon>
        <taxon>Glomerellales</taxon>
        <taxon>Glomerellaceae</taxon>
        <taxon>Colletotrichum</taxon>
        <taxon>Colletotrichum graminicola species complex</taxon>
    </lineage>
</organism>
<feature type="compositionally biased region" description="Polar residues" evidence="1">
    <location>
        <begin position="121"/>
        <end position="150"/>
    </location>
</feature>
<feature type="region of interest" description="Disordered" evidence="1">
    <location>
        <begin position="21"/>
        <end position="159"/>
    </location>
</feature>
<proteinExistence type="predicted"/>
<sequence length="866" mass="97817">MSLGTPIPWKARLQRIGVSGISLTPRGPRRWPQASSAQLSPSRRWIHAASDATQDKPDEGITSHRGTNLESTIRLANHDIRAQGSGEQSNGDAASPPPGRWTDKEEAKGVDRAFEAGATEMQLSKPTGKSTMTITHGQRSAGDTQPSTPATEAIPTEDIQQPLRIRKVHNVTQLKHGSQGEKVQPKNVKNTQKTIMTPTQYDSVLVTPAVRYNSSREAQSSLQRTSQSVTRQLRLQAIRQIQNQPLINWRATLDILRLQTRPLRGPWQIRARKISVEPELGDKLLYEVDHTIWDIHEQTRCHIELHWPKDAYGRASNDGIYLLLSGDEEALEHAAEEIYRIAVRNKSTISTEGAIGGKFIGSQVSSAKPEEPARSTAELLWESSVESQRPGYTPEYTAYQPHHKIPKPQEWTPQTFLAYVTAITNARLPERLSSKFYGSGTTAIQAAIALLKAAFADKTTSKAHSRRAFKQALRLIELHGHSHRNEAREFFNNRLKLNLPPVDTDTFNILLTGNVKVKDLFNFDSILKLMIRHRCLPNAQTWSLFLQLIESEEIRRHVVQIMHSLGLLLDPTAVKLIAKELVVYDVRHAHDKWPGMREFLQSQDAKYGKHWVSKAAMIRIMNELGRLGNLSSCLDLFDIMSELSLTTPTTIVLDIVLYHARMQRKFAISTAILRKASKLNIAFDEQTYHELFSMAFRMRRPNALGLIWRYACVDGKTSWYMRNDVSRLMKHGHRGQKGKADGEETAADVLALPSFCPRDMKLSGSKNAGAQIARRMHEQFKEWRPNEPLHEALNASWEDDSRIIQAVKQAKQQGQLSRKITVPGKPMLLHPRDRKLNIDPSQRLRLDMIITHLDPVDGDRAAIPDE</sequence>
<dbReference type="Proteomes" id="UP001232148">
    <property type="component" value="Unassembled WGS sequence"/>
</dbReference>
<accession>A0AAD9HU81</accession>
<protein>
    <submittedName>
        <fullName evidence="2">Pentatricopeptide repeat domain-containing protein</fullName>
    </submittedName>
</protein>
<feature type="compositionally biased region" description="Basic and acidic residues" evidence="1">
    <location>
        <begin position="53"/>
        <end position="62"/>
    </location>
</feature>
<feature type="compositionally biased region" description="Basic and acidic residues" evidence="1">
    <location>
        <begin position="101"/>
        <end position="114"/>
    </location>
</feature>
<evidence type="ECO:0000313" key="2">
    <source>
        <dbReference type="EMBL" id="KAK2034592.1"/>
    </source>
</evidence>
<evidence type="ECO:0000256" key="1">
    <source>
        <dbReference type="SAM" id="MobiDB-lite"/>
    </source>
</evidence>
<reference evidence="2" key="1">
    <citation type="submission" date="2021-06" db="EMBL/GenBank/DDBJ databases">
        <title>Comparative genomics, transcriptomics and evolutionary studies reveal genomic signatures of adaptation to plant cell wall in hemibiotrophic fungi.</title>
        <authorList>
            <consortium name="DOE Joint Genome Institute"/>
            <person name="Baroncelli R."/>
            <person name="Diaz J.F."/>
            <person name="Benocci T."/>
            <person name="Peng M."/>
            <person name="Battaglia E."/>
            <person name="Haridas S."/>
            <person name="Andreopoulos W."/>
            <person name="Labutti K."/>
            <person name="Pangilinan J."/>
            <person name="Floch G.L."/>
            <person name="Makela M.R."/>
            <person name="Henrissat B."/>
            <person name="Grigoriev I.V."/>
            <person name="Crouch J.A."/>
            <person name="De Vries R.P."/>
            <person name="Sukno S.A."/>
            <person name="Thon M.R."/>
        </authorList>
    </citation>
    <scope>NUCLEOTIDE SEQUENCE</scope>
    <source>
        <strain evidence="2">MAFF235873</strain>
    </source>
</reference>
<name>A0AAD9HU81_9PEZI</name>
<keyword evidence="3" id="KW-1185">Reference proteome</keyword>
<dbReference type="EMBL" id="MU842813">
    <property type="protein sequence ID" value="KAK2034592.1"/>
    <property type="molecule type" value="Genomic_DNA"/>
</dbReference>
<dbReference type="AlphaFoldDB" id="A0AAD9HU81"/>